<evidence type="ECO:0000313" key="6">
    <source>
        <dbReference type="Proteomes" id="UP001324993"/>
    </source>
</evidence>
<evidence type="ECO:0000313" key="5">
    <source>
        <dbReference type="EMBL" id="WPJ94266.1"/>
    </source>
</evidence>
<comment type="subcellular location">
    <subcellularLocation>
        <location evidence="3">Cytoplasm</location>
    </subcellularLocation>
</comment>
<gene>
    <name evidence="3" type="primary">groES</name>
    <name evidence="3" type="synonym">groS</name>
    <name evidence="5" type="ORF">SH580_12555</name>
</gene>
<keyword evidence="3" id="KW-0963">Cytoplasm</keyword>
<dbReference type="InterPro" id="IPR011032">
    <property type="entry name" value="GroES-like_sf"/>
</dbReference>
<dbReference type="Proteomes" id="UP001324993">
    <property type="component" value="Chromosome"/>
</dbReference>
<comment type="subunit">
    <text evidence="3">Heptamer of 7 subunits arranged in a ring. Interacts with the chaperonin GroEL.</text>
</comment>
<dbReference type="InterPro" id="IPR018369">
    <property type="entry name" value="Chaprnonin_Cpn10_CS"/>
</dbReference>
<dbReference type="InterPro" id="IPR020818">
    <property type="entry name" value="Chaperonin_GroES"/>
</dbReference>
<comment type="similarity">
    <text evidence="1 3 4">Belongs to the GroES chaperonin family.</text>
</comment>
<dbReference type="SMART" id="SM00883">
    <property type="entry name" value="Cpn10"/>
    <property type="match status" value="1"/>
</dbReference>
<dbReference type="RefSeq" id="WP_319831204.1">
    <property type="nucleotide sequence ID" value="NZ_CP138858.1"/>
</dbReference>
<dbReference type="NCBIfam" id="NF001531">
    <property type="entry name" value="PRK00364.2-2"/>
    <property type="match status" value="1"/>
</dbReference>
<dbReference type="EMBL" id="CP138858">
    <property type="protein sequence ID" value="WPJ94266.1"/>
    <property type="molecule type" value="Genomic_DNA"/>
</dbReference>
<name>A0ABZ0RGC6_9BACT</name>
<accession>A0ABZ0RGC6</accession>
<reference evidence="5 6" key="1">
    <citation type="submission" date="2023-11" db="EMBL/GenBank/DDBJ databases">
        <title>Coraliomargarita sp. nov., isolated from marine algae.</title>
        <authorList>
            <person name="Lee J.K."/>
            <person name="Baek J.H."/>
            <person name="Kim J.M."/>
            <person name="Choi D.G."/>
            <person name="Jeon C.O."/>
        </authorList>
    </citation>
    <scope>NUCLEOTIDE SEQUENCE [LARGE SCALE GENOMIC DNA]</scope>
    <source>
        <strain evidence="5 6">J2-16</strain>
    </source>
</reference>
<dbReference type="InterPro" id="IPR037124">
    <property type="entry name" value="Chaperonin_GroES_sf"/>
</dbReference>
<evidence type="ECO:0000256" key="3">
    <source>
        <dbReference type="HAMAP-Rule" id="MF_00580"/>
    </source>
</evidence>
<dbReference type="PANTHER" id="PTHR10772:SF63">
    <property type="entry name" value="20 KDA CHAPERONIN, CHLOROPLASTIC"/>
    <property type="match status" value="1"/>
</dbReference>
<dbReference type="PRINTS" id="PR00297">
    <property type="entry name" value="CHAPERONIN10"/>
</dbReference>
<proteinExistence type="inferred from homology"/>
<dbReference type="Gene3D" id="2.30.33.40">
    <property type="entry name" value="GroES chaperonin"/>
    <property type="match status" value="1"/>
</dbReference>
<dbReference type="NCBIfam" id="NF001533">
    <property type="entry name" value="PRK00364.2-4"/>
    <property type="match status" value="1"/>
</dbReference>
<keyword evidence="2 3" id="KW-0143">Chaperone</keyword>
<sequence>MAIATKSSIKITPLGDRVLVKRIEAAEQIKGGIYIPETAKEKSQEAEVVALGSGKRLEDGKVQAFEVKAGDRVLISKYGGTELERDGEQYVLLSEDDILGILE</sequence>
<dbReference type="PANTHER" id="PTHR10772">
    <property type="entry name" value="10 KDA HEAT SHOCK PROTEIN"/>
    <property type="match status" value="1"/>
</dbReference>
<dbReference type="SUPFAM" id="SSF50129">
    <property type="entry name" value="GroES-like"/>
    <property type="match status" value="1"/>
</dbReference>
<dbReference type="PROSITE" id="PS00681">
    <property type="entry name" value="CHAPERONINS_CPN10"/>
    <property type="match status" value="1"/>
</dbReference>
<evidence type="ECO:0000256" key="2">
    <source>
        <dbReference type="ARBA" id="ARBA00023186"/>
    </source>
</evidence>
<evidence type="ECO:0000256" key="4">
    <source>
        <dbReference type="RuleBase" id="RU000535"/>
    </source>
</evidence>
<dbReference type="HAMAP" id="MF_00580">
    <property type="entry name" value="CH10"/>
    <property type="match status" value="1"/>
</dbReference>
<evidence type="ECO:0000256" key="1">
    <source>
        <dbReference type="ARBA" id="ARBA00006975"/>
    </source>
</evidence>
<keyword evidence="6" id="KW-1185">Reference proteome</keyword>
<dbReference type="CDD" id="cd00320">
    <property type="entry name" value="cpn10"/>
    <property type="match status" value="1"/>
</dbReference>
<dbReference type="Pfam" id="PF00166">
    <property type="entry name" value="Cpn10"/>
    <property type="match status" value="1"/>
</dbReference>
<protein>
    <recommendedName>
        <fullName evidence="3">Co-chaperonin GroES</fullName>
    </recommendedName>
    <alternativeName>
        <fullName evidence="3">10 kDa chaperonin</fullName>
    </alternativeName>
    <alternativeName>
        <fullName evidence="3">Chaperonin-10</fullName>
        <shortName evidence="3">Cpn10</shortName>
    </alternativeName>
</protein>
<organism evidence="5 6">
    <name type="scientific">Coraliomargarita algicola</name>
    <dbReference type="NCBI Taxonomy" id="3092156"/>
    <lineage>
        <taxon>Bacteria</taxon>
        <taxon>Pseudomonadati</taxon>
        <taxon>Verrucomicrobiota</taxon>
        <taxon>Opitutia</taxon>
        <taxon>Puniceicoccales</taxon>
        <taxon>Coraliomargaritaceae</taxon>
        <taxon>Coraliomargarita</taxon>
    </lineage>
</organism>
<comment type="function">
    <text evidence="3 4">Together with the chaperonin GroEL, plays an essential role in assisting protein folding. The GroEL-GroES system forms a nano-cage that allows encapsulation of the non-native substrate proteins and provides a physical environment optimized to promote and accelerate protein folding. GroES binds to the apical surface of the GroEL ring, thereby capping the opening of the GroEL channel.</text>
</comment>